<protein>
    <recommendedName>
        <fullName evidence="1">Ndc10 domain-containing protein</fullName>
    </recommendedName>
</protein>
<dbReference type="GO" id="GO:0003677">
    <property type="term" value="F:DNA binding"/>
    <property type="evidence" value="ECO:0007669"/>
    <property type="project" value="InterPro"/>
</dbReference>
<dbReference type="Gene3D" id="1.10.443.20">
    <property type="entry name" value="Centromere DNA-binding protein complex CBF3 subunit, domain 2"/>
    <property type="match status" value="1"/>
</dbReference>
<dbReference type="InterPro" id="IPR038279">
    <property type="entry name" value="Ndc10_dom2_sf"/>
</dbReference>
<feature type="domain" description="Ndc10" evidence="1">
    <location>
        <begin position="4"/>
        <end position="117"/>
    </location>
</feature>
<reference evidence="2" key="1">
    <citation type="submission" date="2022-11" db="EMBL/GenBank/DDBJ databases">
        <authorList>
            <person name="Morgan W.R."/>
            <person name="Tartar A."/>
        </authorList>
    </citation>
    <scope>NUCLEOTIDE SEQUENCE</scope>
    <source>
        <strain evidence="2">ARSEF 373</strain>
    </source>
</reference>
<accession>A0AAV2YL42</accession>
<gene>
    <name evidence="2" type="ORF">N0F65_010086</name>
</gene>
<keyword evidence="3" id="KW-1185">Reference proteome</keyword>
<organism evidence="2 3">
    <name type="scientific">Lagenidium giganteum</name>
    <dbReference type="NCBI Taxonomy" id="4803"/>
    <lineage>
        <taxon>Eukaryota</taxon>
        <taxon>Sar</taxon>
        <taxon>Stramenopiles</taxon>
        <taxon>Oomycota</taxon>
        <taxon>Peronosporomycetes</taxon>
        <taxon>Pythiales</taxon>
        <taxon>Pythiaceae</taxon>
    </lineage>
</organism>
<dbReference type="EMBL" id="DAKRPA010000273">
    <property type="protein sequence ID" value="DAZ94047.1"/>
    <property type="molecule type" value="Genomic_DNA"/>
</dbReference>
<proteinExistence type="predicted"/>
<dbReference type="InterPro" id="IPR031872">
    <property type="entry name" value="NDC10_II"/>
</dbReference>
<comment type="caution">
    <text evidence="2">The sequence shown here is derived from an EMBL/GenBank/DDBJ whole genome shotgun (WGS) entry which is preliminary data.</text>
</comment>
<reference evidence="2" key="2">
    <citation type="journal article" date="2023" name="Microbiol Resour">
        <title>Decontamination and Annotation of the Draft Genome Sequence of the Oomycete Lagenidium giganteum ARSEF 373.</title>
        <authorList>
            <person name="Morgan W.R."/>
            <person name="Tartar A."/>
        </authorList>
    </citation>
    <scope>NUCLEOTIDE SEQUENCE</scope>
    <source>
        <strain evidence="2">ARSEF 373</strain>
    </source>
</reference>
<dbReference type="AlphaFoldDB" id="A0AAV2YL42"/>
<dbReference type="Proteomes" id="UP001146120">
    <property type="component" value="Unassembled WGS sequence"/>
</dbReference>
<name>A0AAV2YL42_9STRA</name>
<evidence type="ECO:0000313" key="3">
    <source>
        <dbReference type="Proteomes" id="UP001146120"/>
    </source>
</evidence>
<evidence type="ECO:0000259" key="1">
    <source>
        <dbReference type="Pfam" id="PF16787"/>
    </source>
</evidence>
<sequence>MTELIRRLGRWNMSSMEGCYLTALPRKAVRALAGFPADQQSFFLARALNDPPATLQAMVLGFVDTIWTQYMSQDVQFIAAGGFLTLLKYLRQDAVVMMEHCPSHLLWKHPVFSSTEWREYAAKCRVDSANVVPPAQLTLQLIVPDLSSYIKAQHDDMMQTIRTEAAQRTTTASALQGSLVSMTELNAMVQRARTGGIDVAVRLQMDSCNGIPTDKRLSAC</sequence>
<evidence type="ECO:0000313" key="2">
    <source>
        <dbReference type="EMBL" id="DAZ94047.1"/>
    </source>
</evidence>
<dbReference type="Pfam" id="PF16787">
    <property type="entry name" value="NDC10_II"/>
    <property type="match status" value="1"/>
</dbReference>